<keyword evidence="3" id="KW-1185">Reference proteome</keyword>
<protein>
    <submittedName>
        <fullName evidence="2">Uncharacterized protein</fullName>
    </submittedName>
</protein>
<evidence type="ECO:0000313" key="3">
    <source>
        <dbReference type="Proteomes" id="UP000606194"/>
    </source>
</evidence>
<reference evidence="2" key="1">
    <citation type="journal article" date="2014" name="Int. J. Syst. Evol. Microbiol.">
        <title>Complete genome sequence of Corynebacterium casei LMG S-19264T (=DSM 44701T), isolated from a smear-ripened cheese.</title>
        <authorList>
            <consortium name="US DOE Joint Genome Institute (JGI-PGF)"/>
            <person name="Walter F."/>
            <person name="Albersmeier A."/>
            <person name="Kalinowski J."/>
            <person name="Ruckert C."/>
        </authorList>
    </citation>
    <scope>NUCLEOTIDE SEQUENCE</scope>
    <source>
        <strain evidence="2">JCM 4386</strain>
    </source>
</reference>
<organism evidence="2 3">
    <name type="scientific">Streptomyces humidus</name>
    <dbReference type="NCBI Taxonomy" id="52259"/>
    <lineage>
        <taxon>Bacteria</taxon>
        <taxon>Bacillati</taxon>
        <taxon>Actinomycetota</taxon>
        <taxon>Actinomycetes</taxon>
        <taxon>Kitasatosporales</taxon>
        <taxon>Streptomycetaceae</taxon>
        <taxon>Streptomyces</taxon>
    </lineage>
</organism>
<evidence type="ECO:0000313" key="2">
    <source>
        <dbReference type="EMBL" id="GGR76220.1"/>
    </source>
</evidence>
<reference evidence="2" key="2">
    <citation type="submission" date="2020-09" db="EMBL/GenBank/DDBJ databases">
        <authorList>
            <person name="Sun Q."/>
            <person name="Ohkuma M."/>
        </authorList>
    </citation>
    <scope>NUCLEOTIDE SEQUENCE</scope>
    <source>
        <strain evidence="2">JCM 4386</strain>
    </source>
</reference>
<dbReference type="AlphaFoldDB" id="A0A918L1M2"/>
<dbReference type="Proteomes" id="UP000606194">
    <property type="component" value="Unassembled WGS sequence"/>
</dbReference>
<proteinExistence type="predicted"/>
<accession>A0A918L1M2</accession>
<gene>
    <name evidence="2" type="ORF">GCM10010269_14230</name>
</gene>
<feature type="region of interest" description="Disordered" evidence="1">
    <location>
        <begin position="1"/>
        <end position="29"/>
    </location>
</feature>
<sequence length="88" mass="9010">MTGGPRPRAGCGEGQTAEPVAEGFGRGARGAKRAPVLAAGEGPRALPHARPSYSRATVLLTRDRRPVHASHTAPVALLIRLLGGAPTL</sequence>
<evidence type="ECO:0000256" key="1">
    <source>
        <dbReference type="SAM" id="MobiDB-lite"/>
    </source>
</evidence>
<dbReference type="EMBL" id="BMTL01000005">
    <property type="protein sequence ID" value="GGR76220.1"/>
    <property type="molecule type" value="Genomic_DNA"/>
</dbReference>
<name>A0A918L1M2_9ACTN</name>
<comment type="caution">
    <text evidence="2">The sequence shown here is derived from an EMBL/GenBank/DDBJ whole genome shotgun (WGS) entry which is preliminary data.</text>
</comment>